<feature type="transmembrane region" description="Helical" evidence="2">
    <location>
        <begin position="110"/>
        <end position="131"/>
    </location>
</feature>
<dbReference type="Proteomes" id="UP000663831">
    <property type="component" value="Unassembled WGS sequence"/>
</dbReference>
<evidence type="ECO:0000313" key="3">
    <source>
        <dbReference type="EMBL" id="CAE6488211.1"/>
    </source>
</evidence>
<feature type="transmembrane region" description="Helical" evidence="2">
    <location>
        <begin position="50"/>
        <end position="73"/>
    </location>
</feature>
<feature type="transmembrane region" description="Helical" evidence="2">
    <location>
        <begin position="179"/>
        <end position="201"/>
    </location>
</feature>
<comment type="caution">
    <text evidence="3">The sequence shown here is derived from an EMBL/GenBank/DDBJ whole genome shotgun (WGS) entry which is preliminary data.</text>
</comment>
<feature type="region of interest" description="Disordered" evidence="1">
    <location>
        <begin position="239"/>
        <end position="292"/>
    </location>
</feature>
<feature type="transmembrane region" description="Helical" evidence="2">
    <location>
        <begin position="143"/>
        <end position="167"/>
    </location>
</feature>
<name>A0A8H3CJC9_9AGAM</name>
<proteinExistence type="predicted"/>
<keyword evidence="2" id="KW-0472">Membrane</keyword>
<feature type="transmembrane region" description="Helical" evidence="2">
    <location>
        <begin position="20"/>
        <end position="38"/>
    </location>
</feature>
<keyword evidence="2" id="KW-1133">Transmembrane helix</keyword>
<dbReference type="AlphaFoldDB" id="A0A8H3CJC9"/>
<evidence type="ECO:0000256" key="1">
    <source>
        <dbReference type="SAM" id="MobiDB-lite"/>
    </source>
</evidence>
<gene>
    <name evidence="3" type="ORF">RDB_LOCUS106185</name>
</gene>
<feature type="compositionally biased region" description="Basic and acidic residues" evidence="1">
    <location>
        <begin position="260"/>
        <end position="272"/>
    </location>
</feature>
<protein>
    <submittedName>
        <fullName evidence="3">Uncharacterized protein</fullName>
    </submittedName>
</protein>
<evidence type="ECO:0000313" key="4">
    <source>
        <dbReference type="Proteomes" id="UP000663831"/>
    </source>
</evidence>
<accession>A0A8H3CJC9</accession>
<dbReference type="EMBL" id="CAJMWV010003808">
    <property type="protein sequence ID" value="CAE6488211.1"/>
    <property type="molecule type" value="Genomic_DNA"/>
</dbReference>
<sequence length="292" mass="31826">MSSGMTTAAFGLSPKQQLSLTVVQCLTQVIGAGVQAFLVDRCWKIFKKRVLPIIPLIALGLVGLSAGVLLVIFKAGLSRANLAYQANPQDEFLRSALIAADRRASIALTVWAFSWFVLELGMTVITIIFLYRARTGLPAHNGIFCTVWQVLWTSVIPPFILMTVIIIDGYVTPGSPSEVSRFTVAITAKFFALSLMINLIGQGYVREKFERVRPRPSGLPSNRMISEVMFASAVISLSSPGTDHSDSGYDADSIRAGSLEAREQEGDIEKHQMSTTPPPSVESCHHPQQMPS</sequence>
<keyword evidence="2" id="KW-0812">Transmembrane</keyword>
<reference evidence="3" key="1">
    <citation type="submission" date="2021-01" db="EMBL/GenBank/DDBJ databases">
        <authorList>
            <person name="Kaushik A."/>
        </authorList>
    </citation>
    <scope>NUCLEOTIDE SEQUENCE</scope>
    <source>
        <strain evidence="3">AG3-1AP</strain>
    </source>
</reference>
<organism evidence="3 4">
    <name type="scientific">Rhizoctonia solani</name>
    <dbReference type="NCBI Taxonomy" id="456999"/>
    <lineage>
        <taxon>Eukaryota</taxon>
        <taxon>Fungi</taxon>
        <taxon>Dikarya</taxon>
        <taxon>Basidiomycota</taxon>
        <taxon>Agaricomycotina</taxon>
        <taxon>Agaricomycetes</taxon>
        <taxon>Cantharellales</taxon>
        <taxon>Ceratobasidiaceae</taxon>
        <taxon>Rhizoctonia</taxon>
    </lineage>
</organism>
<evidence type="ECO:0000256" key="2">
    <source>
        <dbReference type="SAM" id="Phobius"/>
    </source>
</evidence>